<dbReference type="Proteomes" id="UP000481288">
    <property type="component" value="Unassembled WGS sequence"/>
</dbReference>
<keyword evidence="2" id="KW-0472">Membrane</keyword>
<dbReference type="OrthoDB" id="5420013at2759"/>
<protein>
    <submittedName>
        <fullName evidence="3">Uncharacterized protein</fullName>
    </submittedName>
</protein>
<proteinExistence type="predicted"/>
<evidence type="ECO:0000313" key="3">
    <source>
        <dbReference type="EMBL" id="TVY51110.1"/>
    </source>
</evidence>
<feature type="compositionally biased region" description="Polar residues" evidence="1">
    <location>
        <begin position="189"/>
        <end position="207"/>
    </location>
</feature>
<feature type="compositionally biased region" description="Basic residues" evidence="1">
    <location>
        <begin position="27"/>
        <end position="39"/>
    </location>
</feature>
<sequence>MPRDLESQPNEVDLDIDANDPLLPRSKSSRSSRSSRRPRNSQEVIQLDDIPPIIKSANGNIFWADEQCTRRVGLTSSEARLFLCLLQTEEPESYNYEEYKQLFDDFGREQERLQKLVDAVPWWDLNSYRQKAIWEARIQWLERMKEPRLWLLYLMARRRRILKQAAMRVLARLREKRLNRVANGHQHQHQPSESQTQPPVMNETSQVEAPAPAPATTAIPVMVSEESQTSERHLNVTNVRDSISEMIKSSFSSGRRSHSSQGRCPVFDKRFQATREDIKHQVEKLMPKQIPYLVIGWFPRAASDPVERTLQFEDPAMLFKAFRRGEKSVRGWRRLLSLKALRGFGLYKCDISRGAHLPLNLTSSQNAVLGQFFLAYSVSNRHADDAVSIAWQGWVHKNLNGGKNNPLEGRYSLQLIYEWSSYRLCAIVIAPLLLSFVLGLWYMIETGDVVTAWTIALYIVTAAAALVALMAIIGGLNDL</sequence>
<feature type="transmembrane region" description="Helical" evidence="2">
    <location>
        <begin position="450"/>
        <end position="476"/>
    </location>
</feature>
<feature type="region of interest" description="Disordered" evidence="1">
    <location>
        <begin position="182"/>
        <end position="214"/>
    </location>
</feature>
<gene>
    <name evidence="3" type="ORF">LCER1_G005870</name>
</gene>
<dbReference type="EMBL" id="QGMG01000905">
    <property type="protein sequence ID" value="TVY51110.1"/>
    <property type="molecule type" value="Genomic_DNA"/>
</dbReference>
<accession>A0A7D8YJ01</accession>
<keyword evidence="2" id="KW-1133">Transmembrane helix</keyword>
<name>A0A7D8YJ01_9HELO</name>
<comment type="caution">
    <text evidence="3">The sequence shown here is derived from an EMBL/GenBank/DDBJ whole genome shotgun (WGS) entry which is preliminary data.</text>
</comment>
<evidence type="ECO:0000256" key="1">
    <source>
        <dbReference type="SAM" id="MobiDB-lite"/>
    </source>
</evidence>
<organism evidence="3 4">
    <name type="scientific">Lachnellula cervina</name>
    <dbReference type="NCBI Taxonomy" id="1316786"/>
    <lineage>
        <taxon>Eukaryota</taxon>
        <taxon>Fungi</taxon>
        <taxon>Dikarya</taxon>
        <taxon>Ascomycota</taxon>
        <taxon>Pezizomycotina</taxon>
        <taxon>Leotiomycetes</taxon>
        <taxon>Helotiales</taxon>
        <taxon>Lachnaceae</taxon>
        <taxon>Lachnellula</taxon>
    </lineage>
</organism>
<feature type="transmembrane region" description="Helical" evidence="2">
    <location>
        <begin position="424"/>
        <end position="444"/>
    </location>
</feature>
<evidence type="ECO:0000313" key="4">
    <source>
        <dbReference type="Proteomes" id="UP000481288"/>
    </source>
</evidence>
<reference evidence="3 4" key="1">
    <citation type="submission" date="2018-05" db="EMBL/GenBank/DDBJ databases">
        <title>Whole genome sequencing for identification of molecular markers to develop diagnostic detection tools for the regulated plant pathogen Lachnellula willkommii.</title>
        <authorList>
            <person name="Giroux E."/>
            <person name="Bilodeau G."/>
        </authorList>
    </citation>
    <scope>NUCLEOTIDE SEQUENCE [LARGE SCALE GENOMIC DNA]</scope>
    <source>
        <strain evidence="3 4">CBS 625.97</strain>
    </source>
</reference>
<dbReference type="AlphaFoldDB" id="A0A7D8YJ01"/>
<keyword evidence="4" id="KW-1185">Reference proteome</keyword>
<feature type="region of interest" description="Disordered" evidence="1">
    <location>
        <begin position="1"/>
        <end position="42"/>
    </location>
</feature>
<evidence type="ECO:0000256" key="2">
    <source>
        <dbReference type="SAM" id="Phobius"/>
    </source>
</evidence>
<keyword evidence="2" id="KW-0812">Transmembrane</keyword>